<proteinExistence type="predicted"/>
<reference evidence="3" key="1">
    <citation type="submission" date="2015-07" db="EMBL/GenBank/DDBJ databases">
        <authorList>
            <person name="Urmite Genomes"/>
        </authorList>
    </citation>
    <scope>NUCLEOTIDE SEQUENCE [LARGE SCALE GENOMIC DNA]</scope>
    <source>
        <strain evidence="3">type strain: ATCC 49404</strain>
    </source>
</reference>
<dbReference type="Proteomes" id="UP000199147">
    <property type="component" value="Unassembled WGS sequence"/>
</dbReference>
<accession>A0A0H5RVW7</accession>
<dbReference type="InterPro" id="IPR050464">
    <property type="entry name" value="Zeta_carotene_desat/Oxidored"/>
</dbReference>
<dbReference type="SUPFAM" id="SSF51905">
    <property type="entry name" value="FAD/NAD(P)-binding domain"/>
    <property type="match status" value="1"/>
</dbReference>
<dbReference type="InterPro" id="IPR006311">
    <property type="entry name" value="TAT_signal"/>
</dbReference>
<keyword evidence="3" id="KW-1185">Reference proteome</keyword>
<evidence type="ECO:0000313" key="3">
    <source>
        <dbReference type="Proteomes" id="UP000199147"/>
    </source>
</evidence>
<dbReference type="OrthoDB" id="8845488at2"/>
<dbReference type="EMBL" id="CWKH01000002">
    <property type="protein sequence ID" value="CRZ17941.1"/>
    <property type="molecule type" value="Genomic_DNA"/>
</dbReference>
<dbReference type="InterPro" id="IPR036188">
    <property type="entry name" value="FAD/NAD-bd_sf"/>
</dbReference>
<name>A0A0H5RVW7_9MYCO</name>
<dbReference type="Pfam" id="PF01593">
    <property type="entry name" value="Amino_oxidase"/>
    <property type="match status" value="1"/>
</dbReference>
<dbReference type="PROSITE" id="PS51318">
    <property type="entry name" value="TAT"/>
    <property type="match status" value="1"/>
</dbReference>
<protein>
    <submittedName>
        <fullName evidence="2">Amine oxidase</fullName>
    </submittedName>
</protein>
<evidence type="ECO:0000313" key="2">
    <source>
        <dbReference type="EMBL" id="CRZ17941.1"/>
    </source>
</evidence>
<sequence precursor="true">MSGGVGERHISRRSFLAGTATAGMAAAALSRPGTAHAAPGSTVAIFGAGVAGLTAAHELAERGYRVTVFERKALGGKARSIPAPSPSGSPLPAEHGFRFFPGFYRNVTDTMRRIPFAGNTFGVWQNLTRATSYLHSGLGRADLTIPLPFPIPTLPNPITPKAFTESVAAVFQTLFRLPPLEAVYAAQKLAVYVTSCDERKLGQWDNMTWEKYIGADRKSKEYNRYLADGIIRNLAASKSKDASAHSIGLVGEASVWSILLLGNDIDNKGFDRVLNGPTSLQWIDPWVAHLQSLGVTFRLGQALARLTPNGRHIASATVVDGNGVAQPVVADWYISAVPCEKLAAVLTPDVIAADPKLAAVAALRTEWMNGLMFFLRERVDVTKGHVNYVDSGWGLTSISEAQFWKRPLTSYGDGTVKDCLSAILSDWSTPGNFNGLSARQCTPPQIAAEAWAQIKAHLNDTGTVLTDAMLHSWFLDPSIIDSGTPNVRNDEPLFIQDPGSWARRPEATTGIDNLFLAGEWIKTDQNVTTMEGANEGGRYAANGVLLASGYNGPKVKIVELFQAPWWGPFKAADKARYRARLPHALDIVDTRWPT</sequence>
<dbReference type="InterPro" id="IPR002937">
    <property type="entry name" value="Amino_oxidase"/>
</dbReference>
<dbReference type="AlphaFoldDB" id="A0A0H5RVW7"/>
<feature type="domain" description="Amine oxidase" evidence="1">
    <location>
        <begin position="50"/>
        <end position="545"/>
    </location>
</feature>
<organism evidence="2 3">
    <name type="scientific">Mycolicibacterium neworleansense</name>
    <dbReference type="NCBI Taxonomy" id="146018"/>
    <lineage>
        <taxon>Bacteria</taxon>
        <taxon>Bacillati</taxon>
        <taxon>Actinomycetota</taxon>
        <taxon>Actinomycetes</taxon>
        <taxon>Mycobacteriales</taxon>
        <taxon>Mycobacteriaceae</taxon>
        <taxon>Mycolicibacterium</taxon>
    </lineage>
</organism>
<dbReference type="RefSeq" id="WP_090517347.1">
    <property type="nucleotide sequence ID" value="NZ_CWKH01000002.1"/>
</dbReference>
<evidence type="ECO:0000259" key="1">
    <source>
        <dbReference type="Pfam" id="PF01593"/>
    </source>
</evidence>
<dbReference type="STRING" id="146018.BN2156_04837"/>
<dbReference type="PANTHER" id="PTHR42923:SF46">
    <property type="entry name" value="AMINE OXIDASE"/>
    <property type="match status" value="1"/>
</dbReference>
<dbReference type="Gene3D" id="3.50.50.60">
    <property type="entry name" value="FAD/NAD(P)-binding domain"/>
    <property type="match status" value="1"/>
</dbReference>
<dbReference type="GO" id="GO:0016491">
    <property type="term" value="F:oxidoreductase activity"/>
    <property type="evidence" value="ECO:0007669"/>
    <property type="project" value="InterPro"/>
</dbReference>
<gene>
    <name evidence="2" type="ORF">BN2156_04837</name>
</gene>
<dbReference type="PANTHER" id="PTHR42923">
    <property type="entry name" value="PROTOPORPHYRINOGEN OXIDASE"/>
    <property type="match status" value="1"/>
</dbReference>